<dbReference type="SUPFAM" id="SSF55729">
    <property type="entry name" value="Acyl-CoA N-acyltransferases (Nat)"/>
    <property type="match status" value="1"/>
</dbReference>
<keyword evidence="4" id="KW-1185">Reference proteome</keyword>
<dbReference type="AlphaFoldDB" id="A0A2T4UYL1"/>
<dbReference type="PANTHER" id="PTHR43792">
    <property type="entry name" value="GNAT FAMILY, PUTATIVE (AFU_ORTHOLOGUE AFUA_3G00765)-RELATED-RELATED"/>
    <property type="match status" value="1"/>
</dbReference>
<feature type="region of interest" description="Disordered" evidence="1">
    <location>
        <begin position="1"/>
        <end position="34"/>
    </location>
</feature>
<evidence type="ECO:0000313" key="3">
    <source>
        <dbReference type="EMBL" id="PTL74605.1"/>
    </source>
</evidence>
<proteinExistence type="predicted"/>
<accession>A0A2T4UYL1</accession>
<name>A0A2T4UYL1_9MICO</name>
<dbReference type="InterPro" id="IPR000182">
    <property type="entry name" value="GNAT_dom"/>
</dbReference>
<organism evidence="3 4">
    <name type="scientific">Rathayibacter caricis DSM 15933</name>
    <dbReference type="NCBI Taxonomy" id="1328867"/>
    <lineage>
        <taxon>Bacteria</taxon>
        <taxon>Bacillati</taxon>
        <taxon>Actinomycetota</taxon>
        <taxon>Actinomycetes</taxon>
        <taxon>Micrococcales</taxon>
        <taxon>Microbacteriaceae</taxon>
        <taxon>Rathayibacter</taxon>
    </lineage>
</organism>
<dbReference type="PANTHER" id="PTHR43792:SF1">
    <property type="entry name" value="N-ACETYLTRANSFERASE DOMAIN-CONTAINING PROTEIN"/>
    <property type="match status" value="1"/>
</dbReference>
<reference evidence="3 4" key="1">
    <citation type="submission" date="2018-03" db="EMBL/GenBank/DDBJ databases">
        <title>Bacteriophage NCPPB3778 and a type I-E CRISPR drive the evolution of the US Biological Select Agent, Rathayibacter toxicus.</title>
        <authorList>
            <person name="Davis E.W.II."/>
            <person name="Tabima J.F."/>
            <person name="Weisberg A.J."/>
            <person name="Dantas Lopes L."/>
            <person name="Wiseman M.S."/>
            <person name="Wiseman M.S."/>
            <person name="Pupko T."/>
            <person name="Belcher M.S."/>
            <person name="Sechler A.J."/>
            <person name="Tancos M.A."/>
            <person name="Schroeder B.K."/>
            <person name="Murray T.D."/>
            <person name="Luster D.G."/>
            <person name="Schneider W.L."/>
            <person name="Rogers E."/>
            <person name="Andreote F.D."/>
            <person name="Grunwald N.J."/>
            <person name="Putnam M.L."/>
            <person name="Chang J.H."/>
        </authorList>
    </citation>
    <scope>NUCLEOTIDE SEQUENCE [LARGE SCALE GENOMIC DNA]</scope>
    <source>
        <strain evidence="3 4">DSM 15933</strain>
    </source>
</reference>
<evidence type="ECO:0000259" key="2">
    <source>
        <dbReference type="Pfam" id="PF13302"/>
    </source>
</evidence>
<gene>
    <name evidence="3" type="ORF">C1I63_04375</name>
</gene>
<dbReference type="Gene3D" id="3.40.630.30">
    <property type="match status" value="1"/>
</dbReference>
<evidence type="ECO:0000313" key="4">
    <source>
        <dbReference type="Proteomes" id="UP000241085"/>
    </source>
</evidence>
<dbReference type="Pfam" id="PF13302">
    <property type="entry name" value="Acetyltransf_3"/>
    <property type="match status" value="1"/>
</dbReference>
<dbReference type="GO" id="GO:0016747">
    <property type="term" value="F:acyltransferase activity, transferring groups other than amino-acyl groups"/>
    <property type="evidence" value="ECO:0007669"/>
    <property type="project" value="InterPro"/>
</dbReference>
<sequence>MPLERIDQCGSGAHPPILARPPSYSGRMNARDEQRTERLLLRPLRRDDEEAVTAYRSDARASRFLRHPPLAPGGYAAWFAERAPEWNLAATGHRRFYGLEELATGRLIGDAVIVRREDGCELGVFLHPETAGLGYSLEAGRALLQVVFESLQADRVLGRADPRNRASLKAMELLGLRRCSESDDSVSYALTATEWRGGS</sequence>
<protein>
    <recommendedName>
        <fullName evidence="2">N-acetyltransferase domain-containing protein</fullName>
    </recommendedName>
</protein>
<feature type="domain" description="N-acetyltransferase" evidence="2">
    <location>
        <begin position="38"/>
        <end position="177"/>
    </location>
</feature>
<comment type="caution">
    <text evidence="3">The sequence shown here is derived from an EMBL/GenBank/DDBJ whole genome shotgun (WGS) entry which is preliminary data.</text>
</comment>
<dbReference type="Proteomes" id="UP000241085">
    <property type="component" value="Unassembled WGS sequence"/>
</dbReference>
<evidence type="ECO:0000256" key="1">
    <source>
        <dbReference type="SAM" id="MobiDB-lite"/>
    </source>
</evidence>
<dbReference type="EMBL" id="PZPL01000001">
    <property type="protein sequence ID" value="PTL74605.1"/>
    <property type="molecule type" value="Genomic_DNA"/>
</dbReference>
<dbReference type="InterPro" id="IPR051531">
    <property type="entry name" value="N-acetyltransferase"/>
</dbReference>
<dbReference type="InterPro" id="IPR016181">
    <property type="entry name" value="Acyl_CoA_acyltransferase"/>
</dbReference>